<keyword evidence="1" id="KW-0378">Hydrolase</keyword>
<protein>
    <recommendedName>
        <fullName evidence="2">Mannosyl-glycoprotein endo-beta-N-acetylglucosamidase-like domain-containing protein</fullName>
    </recommendedName>
</protein>
<dbReference type="EMBL" id="PIQO01000003">
    <property type="protein sequence ID" value="PKR86090.1"/>
    <property type="molecule type" value="Genomic_DNA"/>
</dbReference>
<accession>A0A2N3LN98</accession>
<dbReference type="InterPro" id="IPR051056">
    <property type="entry name" value="Glycosyl_Hydrolase_73"/>
</dbReference>
<reference evidence="3 4" key="1">
    <citation type="submission" date="2017-11" db="EMBL/GenBank/DDBJ databases">
        <title>Bacillus camelliae sp. nov., isolated from pu'er tea.</title>
        <authorList>
            <person name="Niu L."/>
        </authorList>
    </citation>
    <scope>NUCLEOTIDE SEQUENCE [LARGE SCALE GENOMIC DNA]</scope>
    <source>
        <strain evidence="3 4">7578-1</strain>
    </source>
</reference>
<evidence type="ECO:0000259" key="2">
    <source>
        <dbReference type="SMART" id="SM00047"/>
    </source>
</evidence>
<dbReference type="Gene3D" id="1.10.530.10">
    <property type="match status" value="1"/>
</dbReference>
<comment type="caution">
    <text evidence="3">The sequence shown here is derived from an EMBL/GenBank/DDBJ whole genome shotgun (WGS) entry which is preliminary data.</text>
</comment>
<dbReference type="OrthoDB" id="977752at2"/>
<feature type="domain" description="Mannosyl-glycoprotein endo-beta-N-acetylglucosamidase-like" evidence="2">
    <location>
        <begin position="2"/>
        <end position="150"/>
    </location>
</feature>
<dbReference type="Gene3D" id="4.10.80.30">
    <property type="entry name" value="DNA polymerase, domain 6"/>
    <property type="match status" value="1"/>
</dbReference>
<name>A0A2N3LN98_9BACI</name>
<evidence type="ECO:0000313" key="3">
    <source>
        <dbReference type="EMBL" id="PKR86090.1"/>
    </source>
</evidence>
<dbReference type="Proteomes" id="UP000233440">
    <property type="component" value="Unassembled WGS sequence"/>
</dbReference>
<dbReference type="Pfam" id="PF01832">
    <property type="entry name" value="Glucosaminidase"/>
    <property type="match status" value="1"/>
</dbReference>
<dbReference type="PANTHER" id="PTHR33308:SF10">
    <property type="entry name" value="EXO-GLUCOSAMINIDASE LYTG"/>
    <property type="match status" value="1"/>
</dbReference>
<dbReference type="PRINTS" id="PR01002">
    <property type="entry name" value="FLGFLGJ"/>
</dbReference>
<evidence type="ECO:0000313" key="4">
    <source>
        <dbReference type="Proteomes" id="UP000233440"/>
    </source>
</evidence>
<dbReference type="GO" id="GO:0004040">
    <property type="term" value="F:amidase activity"/>
    <property type="evidence" value="ECO:0007669"/>
    <property type="project" value="InterPro"/>
</dbReference>
<gene>
    <name evidence="3" type="ORF">CWO92_06880</name>
</gene>
<keyword evidence="4" id="KW-1185">Reference proteome</keyword>
<dbReference type="InterPro" id="IPR002901">
    <property type="entry name" value="MGlyc_endo_b_GlcNAc-like_dom"/>
</dbReference>
<dbReference type="SMART" id="SM00047">
    <property type="entry name" value="LYZ2"/>
    <property type="match status" value="1"/>
</dbReference>
<evidence type="ECO:0000256" key="1">
    <source>
        <dbReference type="ARBA" id="ARBA00022801"/>
    </source>
</evidence>
<dbReference type="PANTHER" id="PTHR33308">
    <property type="entry name" value="PEPTIDOGLYCAN HYDROLASE FLGJ"/>
    <property type="match status" value="1"/>
</dbReference>
<sequence length="238" mass="26636">MSFISEIAPHAQQIKKNFNILASLVIAQACLESNYGKSGLAVKGKNLFGVKGSYNGQSVTMQTTEYKGNKPYRVDAAFRKYPSWYESLCDLANLYVNGVSWDRNKYKNIIGETDYKKAAKNVQADGYATDPNYANKLIKVIEDNNLTQYDEVKQSAKAKKPSNKKRLYLPKTASSWRVYPTNKAPVKGNEKGFLNPKKFGGLEYEILGNPQKDVYTIQTRDFGKVNIYAAPSTGAKVK</sequence>
<proteinExistence type="predicted"/>
<organism evidence="3 4">
    <name type="scientific">Heyndrickxia camelliae</name>
    <dbReference type="NCBI Taxonomy" id="1707093"/>
    <lineage>
        <taxon>Bacteria</taxon>
        <taxon>Bacillati</taxon>
        <taxon>Bacillota</taxon>
        <taxon>Bacilli</taxon>
        <taxon>Bacillales</taxon>
        <taxon>Bacillaceae</taxon>
        <taxon>Heyndrickxia</taxon>
    </lineage>
</organism>
<dbReference type="AlphaFoldDB" id="A0A2N3LN98"/>